<sequence length="540" mass="59682">MTDARSFLGIDWGSTAIRLAYCRKVGAEWITQVICNAQSTSVQDNHRHEKGAFNGNINISGTGPVWNNDEIGVSSVQIPAKLILGGGKGIDEKNPLLAEVQRHEGDEEFERRCQDGLWLIAKALASQTQSLCDRNSYKVMDVGLSVPSHCTLDETDQYAALMRRAFKKIGDVNLTRPTERRGPAASKRARVGQAWSRVMDNVNFPSEIESIAHFICNSPSRTDMGFGDTRNKFVLFLDFGGHSMNGCICQVRREDNKEPVFFRVKEPFGIVGGTAQWEASVTEYCTEQIARGEYQLNGTTEAAAIRNGLLREFRKKVLLLDCNPAVEMNLKVDLGENTVHSHGPLRIHVTADDSSRWFYNAMMDSLLLANASIKDLMAMAKTDDVDRDACVIVSGGSAKNKKVQAELEGFCNAAGLPPPEYIHEKSVEDGGFETFNIAKGTALATARKLSLKGFLGNGATFGLQMKQGGKNPYDVWDDEAEVLLAPKARQVTHNRGKNIGSVEEEGNLYVFDAYVFEVFLKQPFRFRCQSAFKRPFVGVG</sequence>
<proteinExistence type="predicted"/>
<accession>A0A4R8RR03</accession>
<reference evidence="1 2" key="1">
    <citation type="submission" date="2018-12" db="EMBL/GenBank/DDBJ databases">
        <title>Genome sequence and assembly of Colletotrichum trifolii.</title>
        <authorList>
            <person name="Gan P."/>
            <person name="Shirasu K."/>
        </authorList>
    </citation>
    <scope>NUCLEOTIDE SEQUENCE [LARGE SCALE GENOMIC DNA]</scope>
    <source>
        <strain evidence="1 2">543-2</strain>
    </source>
</reference>
<comment type="caution">
    <text evidence="1">The sequence shown here is derived from an EMBL/GenBank/DDBJ whole genome shotgun (WGS) entry which is preliminary data.</text>
</comment>
<evidence type="ECO:0000313" key="1">
    <source>
        <dbReference type="EMBL" id="TDZ67845.1"/>
    </source>
</evidence>
<keyword evidence="2" id="KW-1185">Reference proteome</keyword>
<organism evidence="1 2">
    <name type="scientific">Colletotrichum trifolii</name>
    <dbReference type="NCBI Taxonomy" id="5466"/>
    <lineage>
        <taxon>Eukaryota</taxon>
        <taxon>Fungi</taxon>
        <taxon>Dikarya</taxon>
        <taxon>Ascomycota</taxon>
        <taxon>Pezizomycotina</taxon>
        <taxon>Sordariomycetes</taxon>
        <taxon>Hypocreomycetidae</taxon>
        <taxon>Glomerellales</taxon>
        <taxon>Glomerellaceae</taxon>
        <taxon>Colletotrichum</taxon>
        <taxon>Colletotrichum orbiculare species complex</taxon>
    </lineage>
</organism>
<protein>
    <recommendedName>
        <fullName evidence="3">Actin-like ATPase domain-containing protein</fullName>
    </recommendedName>
</protein>
<dbReference type="Proteomes" id="UP000295703">
    <property type="component" value="Unassembled WGS sequence"/>
</dbReference>
<evidence type="ECO:0000313" key="2">
    <source>
        <dbReference type="Proteomes" id="UP000295703"/>
    </source>
</evidence>
<dbReference type="AlphaFoldDB" id="A0A4R8RR03"/>
<gene>
    <name evidence="1" type="ORF">CTRI78_v002612</name>
</gene>
<dbReference type="EMBL" id="RYZW01000015">
    <property type="protein sequence ID" value="TDZ67845.1"/>
    <property type="molecule type" value="Genomic_DNA"/>
</dbReference>
<dbReference type="STRING" id="5466.A0A4R8RR03"/>
<evidence type="ECO:0008006" key="3">
    <source>
        <dbReference type="Google" id="ProtNLM"/>
    </source>
</evidence>
<name>A0A4R8RR03_COLTR</name>